<name>A0AA88ATA9_FICCA</name>
<evidence type="ECO:0000256" key="4">
    <source>
        <dbReference type="RuleBase" id="RU369004"/>
    </source>
</evidence>
<evidence type="ECO:0000313" key="7">
    <source>
        <dbReference type="Proteomes" id="UP001187192"/>
    </source>
</evidence>
<comment type="domain">
    <text evidence="4">Histidine-containing phosphotransfer domain (HPt) contains an active histidine that mediates the phosphotransfer.</text>
</comment>
<dbReference type="PANTHER" id="PTHR28242:SF41">
    <property type="entry name" value="HISTIDINE CONTAINING PHOSPHOTRANSFER PROTEIN"/>
    <property type="match status" value="1"/>
</dbReference>
<dbReference type="InterPro" id="IPR036641">
    <property type="entry name" value="HPT_dom_sf"/>
</dbReference>
<keyword evidence="2 4" id="KW-0902">Two-component regulatory system</keyword>
<dbReference type="PANTHER" id="PTHR28242">
    <property type="entry name" value="PHOSPHORELAY INTERMEDIATE PROTEIN YPD1"/>
    <property type="match status" value="1"/>
</dbReference>
<keyword evidence="1 4" id="KW-0932">Cytokinin signaling pathway</keyword>
<sequence length="115" mass="13317">METNNAADPLHEQLTIMRNSLFDEKMLNFQFRLLEYLEDGAQPNFAEQVMKTFFESSTEKIAILEQAVEKPPSDFSELDKHLYHLKGSSGGVGAHKVWIEVGKLEKYIEERNLER</sequence>
<gene>
    <name evidence="6" type="ORF">TIFTF001_019781</name>
</gene>
<dbReference type="Proteomes" id="UP001187192">
    <property type="component" value="Unassembled WGS sequence"/>
</dbReference>
<comment type="caution">
    <text evidence="6">The sequence shown here is derived from an EMBL/GenBank/DDBJ whole genome shotgun (WGS) entry which is preliminary data.</text>
</comment>
<dbReference type="Gene3D" id="1.20.120.160">
    <property type="entry name" value="HPT domain"/>
    <property type="match status" value="1"/>
</dbReference>
<feature type="domain" description="HPt" evidence="5">
    <location>
        <begin position="42"/>
        <end position="115"/>
    </location>
</feature>
<evidence type="ECO:0000256" key="3">
    <source>
        <dbReference type="PROSITE-ProRule" id="PRU00110"/>
    </source>
</evidence>
<comment type="function">
    <text evidence="4">Functions as a two-component phosphorelay mediators between cytokinin sensor histidine kinases and response regulators (B-type ARRs). Plays an important role in propagating cytokinin signal transduction.</text>
</comment>
<dbReference type="InterPro" id="IPR008207">
    <property type="entry name" value="Sig_transdc_His_kin_Hpt_dom"/>
</dbReference>
<keyword evidence="7" id="KW-1185">Reference proteome</keyword>
<organism evidence="6 7">
    <name type="scientific">Ficus carica</name>
    <name type="common">Common fig</name>
    <dbReference type="NCBI Taxonomy" id="3494"/>
    <lineage>
        <taxon>Eukaryota</taxon>
        <taxon>Viridiplantae</taxon>
        <taxon>Streptophyta</taxon>
        <taxon>Embryophyta</taxon>
        <taxon>Tracheophyta</taxon>
        <taxon>Spermatophyta</taxon>
        <taxon>Magnoliopsida</taxon>
        <taxon>eudicotyledons</taxon>
        <taxon>Gunneridae</taxon>
        <taxon>Pentapetalae</taxon>
        <taxon>rosids</taxon>
        <taxon>fabids</taxon>
        <taxon>Rosales</taxon>
        <taxon>Moraceae</taxon>
        <taxon>Ficeae</taxon>
        <taxon>Ficus</taxon>
    </lineage>
</organism>
<proteinExistence type="predicted"/>
<dbReference type="GO" id="GO:0005634">
    <property type="term" value="C:nucleus"/>
    <property type="evidence" value="ECO:0007669"/>
    <property type="project" value="UniProtKB-SubCell"/>
</dbReference>
<dbReference type="GO" id="GO:0009927">
    <property type="term" value="F:histidine phosphotransfer kinase activity"/>
    <property type="evidence" value="ECO:0007669"/>
    <property type="project" value="UniProtKB-UniRule"/>
</dbReference>
<dbReference type="PROSITE" id="PS50894">
    <property type="entry name" value="HPT"/>
    <property type="match status" value="1"/>
</dbReference>
<dbReference type="GO" id="GO:0000160">
    <property type="term" value="P:phosphorelay signal transduction system"/>
    <property type="evidence" value="ECO:0007669"/>
    <property type="project" value="UniProtKB-UniRule"/>
</dbReference>
<comment type="subcellular location">
    <subcellularLocation>
        <location evidence="4">Cytoplasm</location>
        <location evidence="4">Cytosol</location>
    </subcellularLocation>
    <subcellularLocation>
        <location evidence="4">Nucleus</location>
    </subcellularLocation>
</comment>
<dbReference type="SUPFAM" id="SSF47226">
    <property type="entry name" value="Histidine-containing phosphotransfer domain, HPT domain"/>
    <property type="match status" value="1"/>
</dbReference>
<dbReference type="GO" id="GO:0009736">
    <property type="term" value="P:cytokinin-activated signaling pathway"/>
    <property type="evidence" value="ECO:0007669"/>
    <property type="project" value="UniProtKB-KW"/>
</dbReference>
<dbReference type="InterPro" id="IPR045871">
    <property type="entry name" value="AHP1-5/YPD1"/>
</dbReference>
<dbReference type="AlphaFoldDB" id="A0AA88ATA9"/>
<evidence type="ECO:0000313" key="6">
    <source>
        <dbReference type="EMBL" id="GMN50626.1"/>
    </source>
</evidence>
<dbReference type="GO" id="GO:0005829">
    <property type="term" value="C:cytosol"/>
    <property type="evidence" value="ECO:0007669"/>
    <property type="project" value="UniProtKB-SubCell"/>
</dbReference>
<evidence type="ECO:0000256" key="1">
    <source>
        <dbReference type="ARBA" id="ARBA00022864"/>
    </source>
</evidence>
<evidence type="ECO:0000259" key="5">
    <source>
        <dbReference type="PROSITE" id="PS50894"/>
    </source>
</evidence>
<accession>A0AA88ATA9</accession>
<evidence type="ECO:0000256" key="2">
    <source>
        <dbReference type="ARBA" id="ARBA00023012"/>
    </source>
</evidence>
<protein>
    <recommendedName>
        <fullName evidence="4">Histidine-containing phosphotransfer protein</fullName>
    </recommendedName>
</protein>
<dbReference type="EMBL" id="BTGU01000034">
    <property type="protein sequence ID" value="GMN50626.1"/>
    <property type="molecule type" value="Genomic_DNA"/>
</dbReference>
<dbReference type="GO" id="GO:0043424">
    <property type="term" value="F:protein histidine kinase binding"/>
    <property type="evidence" value="ECO:0007669"/>
    <property type="project" value="UniProtKB-UniRule"/>
</dbReference>
<reference evidence="6" key="1">
    <citation type="submission" date="2023-07" db="EMBL/GenBank/DDBJ databases">
        <title>draft genome sequence of fig (Ficus carica).</title>
        <authorList>
            <person name="Takahashi T."/>
            <person name="Nishimura K."/>
        </authorList>
    </citation>
    <scope>NUCLEOTIDE SEQUENCE</scope>
</reference>
<comment type="caution">
    <text evidence="3">Lacks conserved residue(s) required for the propagation of feature annotation.</text>
</comment>